<organism evidence="2 3">
    <name type="scientific">Mycena metata</name>
    <dbReference type="NCBI Taxonomy" id="1033252"/>
    <lineage>
        <taxon>Eukaryota</taxon>
        <taxon>Fungi</taxon>
        <taxon>Dikarya</taxon>
        <taxon>Basidiomycota</taxon>
        <taxon>Agaricomycotina</taxon>
        <taxon>Agaricomycetes</taxon>
        <taxon>Agaricomycetidae</taxon>
        <taxon>Agaricales</taxon>
        <taxon>Marasmiineae</taxon>
        <taxon>Mycenaceae</taxon>
        <taxon>Mycena</taxon>
    </lineage>
</organism>
<evidence type="ECO:0000313" key="2">
    <source>
        <dbReference type="EMBL" id="KAJ7715624.1"/>
    </source>
</evidence>
<comment type="caution">
    <text evidence="2">The sequence shown here is derived from an EMBL/GenBank/DDBJ whole genome shotgun (WGS) entry which is preliminary data.</text>
</comment>
<feature type="compositionally biased region" description="Low complexity" evidence="1">
    <location>
        <begin position="471"/>
        <end position="482"/>
    </location>
</feature>
<feature type="region of interest" description="Disordered" evidence="1">
    <location>
        <begin position="459"/>
        <end position="486"/>
    </location>
</feature>
<dbReference type="EMBL" id="JARKIB010000304">
    <property type="protein sequence ID" value="KAJ7715624.1"/>
    <property type="molecule type" value="Genomic_DNA"/>
</dbReference>
<evidence type="ECO:0000313" key="3">
    <source>
        <dbReference type="Proteomes" id="UP001215598"/>
    </source>
</evidence>
<name>A0AAD7MGS7_9AGAR</name>
<gene>
    <name evidence="2" type="ORF">B0H16DRAFT_1477240</name>
</gene>
<dbReference type="AlphaFoldDB" id="A0AAD7MGS7"/>
<accession>A0AAD7MGS7</accession>
<evidence type="ECO:0000256" key="1">
    <source>
        <dbReference type="SAM" id="MobiDB-lite"/>
    </source>
</evidence>
<reference evidence="2" key="1">
    <citation type="submission" date="2023-03" db="EMBL/GenBank/DDBJ databases">
        <title>Massive genome expansion in bonnet fungi (Mycena s.s.) driven by repeated elements and novel gene families across ecological guilds.</title>
        <authorList>
            <consortium name="Lawrence Berkeley National Laboratory"/>
            <person name="Harder C.B."/>
            <person name="Miyauchi S."/>
            <person name="Viragh M."/>
            <person name="Kuo A."/>
            <person name="Thoen E."/>
            <person name="Andreopoulos B."/>
            <person name="Lu D."/>
            <person name="Skrede I."/>
            <person name="Drula E."/>
            <person name="Henrissat B."/>
            <person name="Morin E."/>
            <person name="Kohler A."/>
            <person name="Barry K."/>
            <person name="LaButti K."/>
            <person name="Morin E."/>
            <person name="Salamov A."/>
            <person name="Lipzen A."/>
            <person name="Mereny Z."/>
            <person name="Hegedus B."/>
            <person name="Baldrian P."/>
            <person name="Stursova M."/>
            <person name="Weitz H."/>
            <person name="Taylor A."/>
            <person name="Grigoriev I.V."/>
            <person name="Nagy L.G."/>
            <person name="Martin F."/>
            <person name="Kauserud H."/>
        </authorList>
    </citation>
    <scope>NUCLEOTIDE SEQUENCE</scope>
    <source>
        <strain evidence="2">CBHHK182m</strain>
    </source>
</reference>
<sequence>MAIKAFTASTMAGSAATRLRTASMVVMGRHGGGGARWKRWQRRSLCQRQGTTARPCSRNAEQRWGILEKGSTQELSRTTSKHRRRNSPKGGGKMVQIIDSEREINLGDTECERRLKRDCTPLSLRGKVTIDIITKSVDRIKGLDVLGNHRQGLDTTGQHHPSTLQPWRDWASSLFTSECKSSKALFWYMHAELEAIPSSARSARQQDNNNLNSPGSHQPIALAVHLPWHVPSPIAESLTPFCAITFFHARVHGVFKIVPEVIVAERLSTGIFNDDDLFNATAEPFTDPDIAESATETLAWYQETYTRIRSFVFLHRLGLRSRTPPPPSSCGNFHLTASSFLNGSLLSPMLINFSSSNALMLVEAAFTINLWLVLHDSDLRSPSSFPPNQCLSSAKDLSKLLTAVLLVSLPQNSSCSLANTCVRGWAELGWAWGDWKLLVGGIRALRAFGDDSHLAQQRRRLSARGERPQLAQSQSKKSAAQSRRPEIQSRLELLLAAL</sequence>
<proteinExistence type="predicted"/>
<dbReference type="Proteomes" id="UP001215598">
    <property type="component" value="Unassembled WGS sequence"/>
</dbReference>
<feature type="region of interest" description="Disordered" evidence="1">
    <location>
        <begin position="65"/>
        <end position="93"/>
    </location>
</feature>
<protein>
    <submittedName>
        <fullName evidence="2">Uncharacterized protein</fullName>
    </submittedName>
</protein>
<keyword evidence="3" id="KW-1185">Reference proteome</keyword>